<feature type="domain" description="Nephrocystin 3-like N-terminal" evidence="3">
    <location>
        <begin position="259"/>
        <end position="312"/>
    </location>
</feature>
<organism evidence="4 5">
    <name type="scientific">Morchella conica CCBAS932</name>
    <dbReference type="NCBI Taxonomy" id="1392247"/>
    <lineage>
        <taxon>Eukaryota</taxon>
        <taxon>Fungi</taxon>
        <taxon>Dikarya</taxon>
        <taxon>Ascomycota</taxon>
        <taxon>Pezizomycotina</taxon>
        <taxon>Pezizomycetes</taxon>
        <taxon>Pezizales</taxon>
        <taxon>Morchellaceae</taxon>
        <taxon>Morchella</taxon>
    </lineage>
</organism>
<evidence type="ECO:0000313" key="5">
    <source>
        <dbReference type="Proteomes" id="UP000277580"/>
    </source>
</evidence>
<sequence>MAEAIGVAASIAGLVQVIATVYGLIHTYAGGVNRADKDRQELLEELKTLSLLVVHLQDEVRENWEGSPALQALCSRDGVLQGCALECAVELKRLEDRFKHKNRFLSRLKWPLQAGETKEYVEKIERFKSTVDIALGLDNRASMRRLEENVKSATLLVQDFRAETKSMMNLATQNSEPSQADASSRKAILDWLYPGDFNAKHYEIGNRRQKGTGDWLLKSPEFIGWVEGRLKSRLLWGHGIRFLKFHCYRSPRKYIFDKTREKRKPTLDELYNTLISISMLFDKIFFVFDALDECDPQKQRRELLPLFARIAENPRARDLIRQGNYSGKIISKLEACANGMFLLVHLHINYLCQQTTTNQILNALEKLESTAMGETSLYPTYDSAIERINGQHPPERELAIKILTWLVKARRVLAMNEIREAVSIVPNRYEMDEMDLPERRTLIESRKKAHTPAPIRYIFKRNGDLSYEIQRYGIDIRAFSALSWENT</sequence>
<proteinExistence type="predicted"/>
<dbReference type="EMBL" id="ML119126">
    <property type="protein sequence ID" value="RPB12817.1"/>
    <property type="molecule type" value="Genomic_DNA"/>
</dbReference>
<dbReference type="PANTHER" id="PTHR10039:SF15">
    <property type="entry name" value="NACHT DOMAIN-CONTAINING PROTEIN"/>
    <property type="match status" value="1"/>
</dbReference>
<dbReference type="OrthoDB" id="1577640at2759"/>
<reference evidence="4 5" key="1">
    <citation type="journal article" date="2018" name="Nat. Ecol. Evol.">
        <title>Pezizomycetes genomes reveal the molecular basis of ectomycorrhizal truffle lifestyle.</title>
        <authorList>
            <person name="Murat C."/>
            <person name="Payen T."/>
            <person name="Noel B."/>
            <person name="Kuo A."/>
            <person name="Morin E."/>
            <person name="Chen J."/>
            <person name="Kohler A."/>
            <person name="Krizsan K."/>
            <person name="Balestrini R."/>
            <person name="Da Silva C."/>
            <person name="Montanini B."/>
            <person name="Hainaut M."/>
            <person name="Levati E."/>
            <person name="Barry K.W."/>
            <person name="Belfiori B."/>
            <person name="Cichocki N."/>
            <person name="Clum A."/>
            <person name="Dockter R.B."/>
            <person name="Fauchery L."/>
            <person name="Guy J."/>
            <person name="Iotti M."/>
            <person name="Le Tacon F."/>
            <person name="Lindquist E.A."/>
            <person name="Lipzen A."/>
            <person name="Malagnac F."/>
            <person name="Mello A."/>
            <person name="Molinier V."/>
            <person name="Miyauchi S."/>
            <person name="Poulain J."/>
            <person name="Riccioni C."/>
            <person name="Rubini A."/>
            <person name="Sitrit Y."/>
            <person name="Splivallo R."/>
            <person name="Traeger S."/>
            <person name="Wang M."/>
            <person name="Zifcakova L."/>
            <person name="Wipf D."/>
            <person name="Zambonelli A."/>
            <person name="Paolocci F."/>
            <person name="Nowrousian M."/>
            <person name="Ottonello S."/>
            <person name="Baldrian P."/>
            <person name="Spatafora J.W."/>
            <person name="Henrissat B."/>
            <person name="Nagy L.G."/>
            <person name="Aury J.M."/>
            <person name="Wincker P."/>
            <person name="Grigoriev I.V."/>
            <person name="Bonfante P."/>
            <person name="Martin F.M."/>
        </authorList>
    </citation>
    <scope>NUCLEOTIDE SEQUENCE [LARGE SCALE GENOMIC DNA]</scope>
    <source>
        <strain evidence="4 5">CCBAS932</strain>
    </source>
</reference>
<dbReference type="InParanoid" id="A0A3N4KQQ2"/>
<accession>A0A3N4KQQ2</accession>
<feature type="coiled-coil region" evidence="2">
    <location>
        <begin position="32"/>
        <end position="59"/>
    </location>
</feature>
<dbReference type="AlphaFoldDB" id="A0A3N4KQQ2"/>
<dbReference type="STRING" id="1392247.A0A3N4KQQ2"/>
<name>A0A3N4KQQ2_9PEZI</name>
<evidence type="ECO:0000313" key="4">
    <source>
        <dbReference type="EMBL" id="RPB12817.1"/>
    </source>
</evidence>
<gene>
    <name evidence="4" type="ORF">P167DRAFT_545152</name>
</gene>
<keyword evidence="2" id="KW-0175">Coiled coil</keyword>
<dbReference type="PANTHER" id="PTHR10039">
    <property type="entry name" value="AMELOGENIN"/>
    <property type="match status" value="1"/>
</dbReference>
<keyword evidence="1" id="KW-0677">Repeat</keyword>
<evidence type="ECO:0000256" key="2">
    <source>
        <dbReference type="SAM" id="Coils"/>
    </source>
</evidence>
<dbReference type="Pfam" id="PF24883">
    <property type="entry name" value="NPHP3_N"/>
    <property type="match status" value="1"/>
</dbReference>
<protein>
    <recommendedName>
        <fullName evidence="3">Nephrocystin 3-like N-terminal domain-containing protein</fullName>
    </recommendedName>
</protein>
<dbReference type="Proteomes" id="UP000277580">
    <property type="component" value="Unassembled WGS sequence"/>
</dbReference>
<evidence type="ECO:0000256" key="1">
    <source>
        <dbReference type="ARBA" id="ARBA00022737"/>
    </source>
</evidence>
<keyword evidence="5" id="KW-1185">Reference proteome</keyword>
<dbReference type="InterPro" id="IPR056884">
    <property type="entry name" value="NPHP3-like_N"/>
</dbReference>
<evidence type="ECO:0000259" key="3">
    <source>
        <dbReference type="Pfam" id="PF24883"/>
    </source>
</evidence>